<sequence length="192" mass="22076">MIRTHAWVITLVEEEAMAASSRFEISILKHDEQEIILATHHPAIGELAREKLESLRSRLRDLHGREHTLARHRQREARGKAEPRGNSFSGTAEHATQRKQVFVAAIKRLNKELKRLQKFEARRELGEAARRALALRRAQQFTRPHNDLRPSEGMRSIPNQRRNTKIPPSRIGRVSQANKRAQARRDASRGSS</sequence>
<gene>
    <name evidence="2" type="ORF">PROKKA_00594</name>
</gene>
<organism evidence="2">
    <name type="scientific">Tardiphaga robiniae</name>
    <dbReference type="NCBI Taxonomy" id="943830"/>
    <lineage>
        <taxon>Bacteria</taxon>
        <taxon>Pseudomonadati</taxon>
        <taxon>Pseudomonadota</taxon>
        <taxon>Alphaproteobacteria</taxon>
        <taxon>Hyphomicrobiales</taxon>
        <taxon>Nitrobacteraceae</taxon>
        <taxon>Tardiphaga</taxon>
    </lineage>
</organism>
<reference evidence="2" key="1">
    <citation type="submission" date="2015-10" db="EMBL/GenBank/DDBJ databases">
        <title>Evolution marks in rhizobial microsymbionts genomes from the relict species Vavilovia formosa (Stev.) Fed.</title>
        <authorList>
            <person name="Kopat V."/>
        </authorList>
    </citation>
    <scope>NUCLEOTIDE SEQUENCE</scope>
    <source>
        <strain evidence="2">Vaf-07</strain>
    </source>
</reference>
<dbReference type="RefSeq" id="WP_244499641.1">
    <property type="nucleotide sequence ID" value="NZ_LVYV01000001.1"/>
</dbReference>
<feature type="compositionally biased region" description="Basic and acidic residues" evidence="1">
    <location>
        <begin position="183"/>
        <end position="192"/>
    </location>
</feature>
<feature type="region of interest" description="Disordered" evidence="1">
    <location>
        <begin position="136"/>
        <end position="192"/>
    </location>
</feature>
<accession>A0A109ZY30</accession>
<evidence type="ECO:0000256" key="1">
    <source>
        <dbReference type="SAM" id="MobiDB-lite"/>
    </source>
</evidence>
<evidence type="ECO:0000313" key="2">
    <source>
        <dbReference type="EMBL" id="AMH39407.1"/>
    </source>
</evidence>
<name>A0A109ZY30_9BRAD</name>
<dbReference type="AlphaFoldDB" id="A0A109ZY30"/>
<proteinExistence type="predicted"/>
<protein>
    <submittedName>
        <fullName evidence="2">Uncharacterized protein</fullName>
    </submittedName>
</protein>
<feature type="region of interest" description="Disordered" evidence="1">
    <location>
        <begin position="70"/>
        <end position="95"/>
    </location>
</feature>
<dbReference type="EMBL" id="KT955714">
    <property type="protein sequence ID" value="AMH39407.1"/>
    <property type="molecule type" value="Genomic_DNA"/>
</dbReference>